<dbReference type="AlphaFoldDB" id="Q10VP4"/>
<name>Q10VP4_TRIEI</name>
<accession>Q10VP4</accession>
<dbReference type="STRING" id="203124.Tery_4717"/>
<protein>
    <recommendedName>
        <fullName evidence="2">ATP-binding protein</fullName>
    </recommendedName>
</protein>
<evidence type="ECO:0000313" key="1">
    <source>
        <dbReference type="EMBL" id="ABG53680.1"/>
    </source>
</evidence>
<organism evidence="1">
    <name type="scientific">Trichodesmium erythraeum (strain IMS101)</name>
    <dbReference type="NCBI Taxonomy" id="203124"/>
    <lineage>
        <taxon>Bacteria</taxon>
        <taxon>Bacillati</taxon>
        <taxon>Cyanobacteriota</taxon>
        <taxon>Cyanophyceae</taxon>
        <taxon>Oscillatoriophycideae</taxon>
        <taxon>Oscillatoriales</taxon>
        <taxon>Microcoleaceae</taxon>
        <taxon>Trichodesmium</taxon>
    </lineage>
</organism>
<dbReference type="InterPro" id="IPR027417">
    <property type="entry name" value="P-loop_NTPase"/>
</dbReference>
<proteinExistence type="predicted"/>
<evidence type="ECO:0008006" key="2">
    <source>
        <dbReference type="Google" id="ProtNLM"/>
    </source>
</evidence>
<gene>
    <name evidence="1" type="ordered locus">Tery_4717</name>
</gene>
<dbReference type="EMBL" id="CP000393">
    <property type="protein sequence ID" value="ABG53680.1"/>
    <property type="molecule type" value="Genomic_DNA"/>
</dbReference>
<dbReference type="SUPFAM" id="SSF52540">
    <property type="entry name" value="P-loop containing nucleoside triphosphate hydrolases"/>
    <property type="match status" value="1"/>
</dbReference>
<dbReference type="HOGENOM" id="CLU_650423_0_0_3"/>
<dbReference type="KEGG" id="ter:Tery_4717"/>
<dbReference type="eggNOG" id="COG1672">
    <property type="taxonomic scope" value="Bacteria"/>
</dbReference>
<dbReference type="Gene3D" id="3.40.50.300">
    <property type="entry name" value="P-loop containing nucleotide triphosphate hydrolases"/>
    <property type="match status" value="1"/>
</dbReference>
<sequence length="381" mass="44243">MGKTSFLQLLTSEEVWLSKNINPSEAVIIYLNCQEINPFTPASFWRRIINLIREKTKDNSILQPIIQDLLKKPKITKDYLRFVLKKLGEQNKFLVLLLDDYDATFRFHSQYSETEVEIFLSECRNLAYHCSERKYLSMIVTSLRRLSETGPGLTPEKSPWHNHYAFQPLKPLNQKEVEILLSKMDMPPGLCDGIQEIAGGNPLLLQNAGFLYYDKVRSEETLSAEKFTRDLITATDHIFQGTWQLANELEQTLLMLVSLSNLEGRVQNKRYNLGDINVIFSQKSRELIDLEERGVIKGNREQENTGYLFSSTIMEWWVIKEVENTNVETLKEREKVFLNLMSHKQVKKVTSVIKYLSENKEAIKSVVKWVSKLATYCAKFL</sequence>
<reference evidence="1" key="1">
    <citation type="submission" date="2006-06" db="EMBL/GenBank/DDBJ databases">
        <title>Complete sequence of Trichodesmium erythraeum IMS101.</title>
        <authorList>
            <consortium name="US DOE Joint Genome Institute"/>
            <person name="Copeland A."/>
            <person name="Lucas S."/>
            <person name="Lapidus A."/>
            <person name="Barry K."/>
            <person name="Detter J.C."/>
            <person name="Glavina del Rio T."/>
            <person name="Hammon N."/>
            <person name="Israni S."/>
            <person name="Dalin E."/>
            <person name="Tice H."/>
            <person name="Pitluck S."/>
            <person name="Kiss H."/>
            <person name="Munk A.C."/>
            <person name="Brettin T."/>
            <person name="Bruce D."/>
            <person name="Han C."/>
            <person name="Tapia R."/>
            <person name="Gilna P."/>
            <person name="Schmutz J."/>
            <person name="Larimer F."/>
            <person name="Land M."/>
            <person name="Hauser L."/>
            <person name="Kyrpides N."/>
            <person name="Kim E."/>
            <person name="Richardson P."/>
        </authorList>
    </citation>
    <scope>NUCLEOTIDE SEQUENCE [LARGE SCALE GENOMIC DNA]</scope>
    <source>
        <strain evidence="1">IMS101</strain>
    </source>
</reference>